<dbReference type="Proteomes" id="UP000004459">
    <property type="component" value="Unassembled WGS sequence"/>
</dbReference>
<accession>G9YS04</accession>
<comment type="caution">
    <text evidence="1">The sequence shown here is derived from an EMBL/GenBank/DDBJ whole genome shotgun (WGS) entry which is preliminary data.</text>
</comment>
<protein>
    <submittedName>
        <fullName evidence="1">Uncharacterized protein</fullName>
    </submittedName>
</protein>
<gene>
    <name evidence="1" type="ORF">HMPREF0372_02309</name>
</gene>
<dbReference type="AlphaFoldDB" id="G9YS04"/>
<proteinExistence type="predicted"/>
<reference evidence="1 2" key="1">
    <citation type="submission" date="2011-08" db="EMBL/GenBank/DDBJ databases">
        <authorList>
            <person name="Weinstock G."/>
            <person name="Sodergren E."/>
            <person name="Clifton S."/>
            <person name="Fulton L."/>
            <person name="Fulton B."/>
            <person name="Courtney L."/>
            <person name="Fronick C."/>
            <person name="Harrison M."/>
            <person name="Strong C."/>
            <person name="Farmer C."/>
            <person name="Delahaunty K."/>
            <person name="Markovic C."/>
            <person name="Hall O."/>
            <person name="Minx P."/>
            <person name="Tomlinson C."/>
            <person name="Mitreva M."/>
            <person name="Hou S."/>
            <person name="Chen J."/>
            <person name="Wollam A."/>
            <person name="Pepin K.H."/>
            <person name="Johnson M."/>
            <person name="Bhonagiri V."/>
            <person name="Zhang X."/>
            <person name="Suruliraj S."/>
            <person name="Warren W."/>
            <person name="Chinwalla A."/>
            <person name="Mardis E.R."/>
            <person name="Wilson R.K."/>
        </authorList>
    </citation>
    <scope>NUCLEOTIDE SEQUENCE [LARGE SCALE GENOMIC DNA]</scope>
    <source>
        <strain evidence="1 2">ATCC 29863</strain>
    </source>
</reference>
<organism evidence="1 2">
    <name type="scientific">Flavonifractor plautii ATCC 29863</name>
    <dbReference type="NCBI Taxonomy" id="411475"/>
    <lineage>
        <taxon>Bacteria</taxon>
        <taxon>Bacillati</taxon>
        <taxon>Bacillota</taxon>
        <taxon>Clostridia</taxon>
        <taxon>Eubacteriales</taxon>
        <taxon>Oscillospiraceae</taxon>
        <taxon>Flavonifractor</taxon>
    </lineage>
</organism>
<evidence type="ECO:0000313" key="2">
    <source>
        <dbReference type="Proteomes" id="UP000004459"/>
    </source>
</evidence>
<sequence>MHRSSITQSICIRQMEPFYPSAGSPCHRSFSTREIRPFTRADFTSGPK</sequence>
<evidence type="ECO:0000313" key="1">
    <source>
        <dbReference type="EMBL" id="EHM47955.1"/>
    </source>
</evidence>
<dbReference type="HOGENOM" id="CLU_3153086_0_0_9"/>
<name>G9YS04_FLAPL</name>
<dbReference type="EMBL" id="AGCK01000192">
    <property type="protein sequence ID" value="EHM47955.1"/>
    <property type="molecule type" value="Genomic_DNA"/>
</dbReference>